<keyword evidence="4" id="KW-0456">Lyase</keyword>
<dbReference type="NCBIfam" id="NF005119">
    <property type="entry name" value="PRK06552.1"/>
    <property type="match status" value="1"/>
</dbReference>
<comment type="similarity">
    <text evidence="2">Belongs to the KHG/KDPG aldolase family.</text>
</comment>
<evidence type="ECO:0000256" key="4">
    <source>
        <dbReference type="ARBA" id="ARBA00023239"/>
    </source>
</evidence>
<dbReference type="AlphaFoldDB" id="A0A366EFN4"/>
<comment type="caution">
    <text evidence="6">The sequence shown here is derived from an EMBL/GenBank/DDBJ whole genome shotgun (WGS) entry which is preliminary data.</text>
</comment>
<organism evidence="6 7">
    <name type="scientific">Rossellomorea aquimaris</name>
    <dbReference type="NCBI Taxonomy" id="189382"/>
    <lineage>
        <taxon>Bacteria</taxon>
        <taxon>Bacillati</taxon>
        <taxon>Bacillota</taxon>
        <taxon>Bacilli</taxon>
        <taxon>Bacillales</taxon>
        <taxon>Bacillaceae</taxon>
        <taxon>Rossellomorea</taxon>
    </lineage>
</organism>
<dbReference type="PANTHER" id="PTHR30246:SF1">
    <property type="entry name" value="2-DEHYDRO-3-DEOXY-6-PHOSPHOGALACTONATE ALDOLASE-RELATED"/>
    <property type="match status" value="1"/>
</dbReference>
<reference evidence="6 7" key="1">
    <citation type="submission" date="2018-06" db="EMBL/GenBank/DDBJ databases">
        <title>Freshwater and sediment microbial communities from various areas in North America, analyzing microbe dynamics in response to fracking.</title>
        <authorList>
            <person name="Lamendella R."/>
        </authorList>
    </citation>
    <scope>NUCLEOTIDE SEQUENCE [LARGE SCALE GENOMIC DNA]</scope>
    <source>
        <strain evidence="6 7">97B</strain>
    </source>
</reference>
<dbReference type="Pfam" id="PF01081">
    <property type="entry name" value="Aldolase"/>
    <property type="match status" value="1"/>
</dbReference>
<accession>A0A366EFN4</accession>
<comment type="subunit">
    <text evidence="3">Homotrimer.</text>
</comment>
<proteinExistence type="inferred from homology"/>
<dbReference type="CDD" id="cd00452">
    <property type="entry name" value="KDPG_aldolase"/>
    <property type="match status" value="1"/>
</dbReference>
<dbReference type="SUPFAM" id="SSF51569">
    <property type="entry name" value="Aldolase"/>
    <property type="match status" value="1"/>
</dbReference>
<evidence type="ECO:0000256" key="2">
    <source>
        <dbReference type="ARBA" id="ARBA00006906"/>
    </source>
</evidence>
<dbReference type="OrthoDB" id="9802667at2"/>
<evidence type="ECO:0000256" key="3">
    <source>
        <dbReference type="ARBA" id="ARBA00011233"/>
    </source>
</evidence>
<name>A0A366EFN4_9BACI</name>
<evidence type="ECO:0000313" key="6">
    <source>
        <dbReference type="EMBL" id="RBP00836.1"/>
    </source>
</evidence>
<comment type="pathway">
    <text evidence="1">Carbohydrate acid metabolism.</text>
</comment>
<evidence type="ECO:0000313" key="7">
    <source>
        <dbReference type="Proteomes" id="UP000252118"/>
    </source>
</evidence>
<dbReference type="Proteomes" id="UP000252118">
    <property type="component" value="Unassembled WGS sequence"/>
</dbReference>
<dbReference type="InterPro" id="IPR000887">
    <property type="entry name" value="Aldlse_KDPG_KHG"/>
</dbReference>
<dbReference type="GO" id="GO:0016829">
    <property type="term" value="F:lyase activity"/>
    <property type="evidence" value="ECO:0007669"/>
    <property type="project" value="UniProtKB-KW"/>
</dbReference>
<dbReference type="EMBL" id="QNRJ01000024">
    <property type="protein sequence ID" value="RBP00836.1"/>
    <property type="molecule type" value="Genomic_DNA"/>
</dbReference>
<evidence type="ECO:0000256" key="5">
    <source>
        <dbReference type="ARBA" id="ARBA00023277"/>
    </source>
</evidence>
<evidence type="ECO:0000256" key="1">
    <source>
        <dbReference type="ARBA" id="ARBA00004761"/>
    </source>
</evidence>
<protein>
    <submittedName>
        <fullName evidence="6">2-dehydro-3-deoxyphosphogluconate aldolase/(4S)-4-hydroxy-2-oxoglutarate aldolase</fullName>
    </submittedName>
</protein>
<dbReference type="RefSeq" id="WP_113971147.1">
    <property type="nucleotide sequence ID" value="NZ_QNRJ01000024.1"/>
</dbReference>
<keyword evidence="5" id="KW-0119">Carbohydrate metabolism</keyword>
<dbReference type="PANTHER" id="PTHR30246">
    <property type="entry name" value="2-KETO-3-DEOXY-6-PHOSPHOGLUCONATE ALDOLASE"/>
    <property type="match status" value="1"/>
</dbReference>
<dbReference type="NCBIfam" id="TIGR01182">
    <property type="entry name" value="eda"/>
    <property type="match status" value="1"/>
</dbReference>
<dbReference type="InterPro" id="IPR013785">
    <property type="entry name" value="Aldolase_TIM"/>
</dbReference>
<sequence>MIKKIDILNRMMESGVVAVVRAENKRDAERISDACIQGGIKAIEVTFTVPGAEEVIRSLKSTFGTEELILGAGSVLDSETARIALLAGAEYIVSPCFDRETAKLCNRYGIPYMPGCMTITEMKTAMEYGADVVKLFPGNTFAPSIISSIRGPIPQISVMPTGGVNLQNAAEWIKSGAVAIGIGSDLTKPASLGNYDEVTKLATQYCEIVREARTAKMYT</sequence>
<gene>
    <name evidence="6" type="ORF">DET59_12438</name>
</gene>
<dbReference type="Gene3D" id="3.20.20.70">
    <property type="entry name" value="Aldolase class I"/>
    <property type="match status" value="1"/>
</dbReference>